<reference evidence="5" key="1">
    <citation type="submission" date="2016-06" db="EMBL/GenBank/DDBJ databases">
        <title>Parallel loss of symbiosis genes in relatives of nitrogen-fixing non-legume Parasponia.</title>
        <authorList>
            <person name="Van Velzen R."/>
            <person name="Holmer R."/>
            <person name="Bu F."/>
            <person name="Rutten L."/>
            <person name="Van Zeijl A."/>
            <person name="Liu W."/>
            <person name="Santuari L."/>
            <person name="Cao Q."/>
            <person name="Sharma T."/>
            <person name="Shen D."/>
            <person name="Roswanjaya Y."/>
            <person name="Wardhani T."/>
            <person name="Kalhor M.S."/>
            <person name="Jansen J."/>
            <person name="Van den Hoogen J."/>
            <person name="Gungor B."/>
            <person name="Hartog M."/>
            <person name="Hontelez J."/>
            <person name="Verver J."/>
            <person name="Yang W.-C."/>
            <person name="Schijlen E."/>
            <person name="Repin R."/>
            <person name="Schilthuizen M."/>
            <person name="Schranz E."/>
            <person name="Heidstra R."/>
            <person name="Miyata K."/>
            <person name="Fedorova E."/>
            <person name="Kohlen W."/>
            <person name="Bisseling T."/>
            <person name="Smit S."/>
            <person name="Geurts R."/>
        </authorList>
    </citation>
    <scope>NUCLEOTIDE SEQUENCE [LARGE SCALE GENOMIC DNA]</scope>
    <source>
        <strain evidence="5">cv. WU1-14</strain>
    </source>
</reference>
<keyword evidence="1" id="KW-0813">Transport</keyword>
<dbReference type="GO" id="GO:1902388">
    <property type="term" value="F:ceramide 1-phosphate transfer activity"/>
    <property type="evidence" value="ECO:0007669"/>
    <property type="project" value="TreeGrafter"/>
</dbReference>
<feature type="compositionally biased region" description="Polar residues" evidence="2">
    <location>
        <begin position="79"/>
        <end position="95"/>
    </location>
</feature>
<dbReference type="PANTHER" id="PTHR10219">
    <property type="entry name" value="GLYCOLIPID TRANSFER PROTEIN-RELATED"/>
    <property type="match status" value="1"/>
</dbReference>
<keyword evidence="5" id="KW-1185">Reference proteome</keyword>
<dbReference type="AlphaFoldDB" id="A0A2P5ADZ1"/>
<evidence type="ECO:0000256" key="2">
    <source>
        <dbReference type="SAM" id="MobiDB-lite"/>
    </source>
</evidence>
<evidence type="ECO:0000259" key="3">
    <source>
        <dbReference type="Pfam" id="PF08718"/>
    </source>
</evidence>
<dbReference type="EMBL" id="JXTB01000644">
    <property type="protein sequence ID" value="PON34749.1"/>
    <property type="molecule type" value="Genomic_DNA"/>
</dbReference>
<sequence>MIIHIVSDKFGAALAPVKSDVGNNIQRLESKYLSNPSEFKLLYSLVRSEIEAKTAKASSSCANALLWLTRHGHGLRGGTVSQPTSTSRLDNVTSL</sequence>
<dbReference type="Gene3D" id="1.10.3520.10">
    <property type="entry name" value="Glycolipid transfer protein"/>
    <property type="match status" value="1"/>
</dbReference>
<gene>
    <name evidence="4" type="ORF">PanWU01x14_341750</name>
</gene>
<dbReference type="Pfam" id="PF08718">
    <property type="entry name" value="GLTP"/>
    <property type="match status" value="1"/>
</dbReference>
<proteinExistence type="predicted"/>
<name>A0A2P5ADZ1_PARAD</name>
<dbReference type="InterPro" id="IPR014830">
    <property type="entry name" value="Glycolipid_transfer_prot_dom"/>
</dbReference>
<organism evidence="4 5">
    <name type="scientific">Parasponia andersonii</name>
    <name type="common">Sponia andersonii</name>
    <dbReference type="NCBI Taxonomy" id="3476"/>
    <lineage>
        <taxon>Eukaryota</taxon>
        <taxon>Viridiplantae</taxon>
        <taxon>Streptophyta</taxon>
        <taxon>Embryophyta</taxon>
        <taxon>Tracheophyta</taxon>
        <taxon>Spermatophyta</taxon>
        <taxon>Magnoliopsida</taxon>
        <taxon>eudicotyledons</taxon>
        <taxon>Gunneridae</taxon>
        <taxon>Pentapetalae</taxon>
        <taxon>rosids</taxon>
        <taxon>fabids</taxon>
        <taxon>Rosales</taxon>
        <taxon>Cannabaceae</taxon>
        <taxon>Parasponia</taxon>
    </lineage>
</organism>
<dbReference type="Proteomes" id="UP000237105">
    <property type="component" value="Unassembled WGS sequence"/>
</dbReference>
<comment type="caution">
    <text evidence="4">The sequence shown here is derived from an EMBL/GenBank/DDBJ whole genome shotgun (WGS) entry which is preliminary data.</text>
</comment>
<evidence type="ECO:0000313" key="5">
    <source>
        <dbReference type="Proteomes" id="UP000237105"/>
    </source>
</evidence>
<feature type="domain" description="Glycolipid transfer protein" evidence="3">
    <location>
        <begin position="6"/>
        <end position="70"/>
    </location>
</feature>
<feature type="region of interest" description="Disordered" evidence="2">
    <location>
        <begin position="75"/>
        <end position="95"/>
    </location>
</feature>
<dbReference type="GO" id="GO:1902387">
    <property type="term" value="F:ceramide 1-phosphate binding"/>
    <property type="evidence" value="ECO:0007669"/>
    <property type="project" value="TreeGrafter"/>
</dbReference>
<dbReference type="OrthoDB" id="205255at2759"/>
<dbReference type="SUPFAM" id="SSF110004">
    <property type="entry name" value="Glycolipid transfer protein, GLTP"/>
    <property type="match status" value="1"/>
</dbReference>
<accession>A0A2P5ADZ1</accession>
<protein>
    <submittedName>
        <fullName evidence="4">Glycolipid transfer protein domain containing protein</fullName>
    </submittedName>
</protein>
<evidence type="ECO:0000256" key="1">
    <source>
        <dbReference type="ARBA" id="ARBA00022448"/>
    </source>
</evidence>
<dbReference type="InterPro" id="IPR036497">
    <property type="entry name" value="GLTP_sf"/>
</dbReference>
<dbReference type="GO" id="GO:0005829">
    <property type="term" value="C:cytosol"/>
    <property type="evidence" value="ECO:0007669"/>
    <property type="project" value="TreeGrafter"/>
</dbReference>
<dbReference type="GO" id="GO:0016020">
    <property type="term" value="C:membrane"/>
    <property type="evidence" value="ECO:0007669"/>
    <property type="project" value="TreeGrafter"/>
</dbReference>
<evidence type="ECO:0000313" key="4">
    <source>
        <dbReference type="EMBL" id="PON34749.1"/>
    </source>
</evidence>
<dbReference type="PANTHER" id="PTHR10219:SF25">
    <property type="entry name" value="PLECKSTRIN HOMOLOGY DOMAIN-CONTAINING FAMILY A MEMBER 8"/>
    <property type="match status" value="1"/>
</dbReference>